<evidence type="ECO:0000313" key="2">
    <source>
        <dbReference type="Proteomes" id="UP001647509"/>
    </source>
</evidence>
<protein>
    <submittedName>
        <fullName evidence="1">Discoidin domain-containing protein</fullName>
    </submittedName>
</protein>
<gene>
    <name evidence="1" type="ORF">KO493_09610</name>
</gene>
<evidence type="ECO:0000313" key="1">
    <source>
        <dbReference type="EMBL" id="MBU2950955.1"/>
    </source>
</evidence>
<accession>A0ACC5U9K8</accession>
<sequence>MNLKLNTIFAIVFMAGYFTQLHAQPGYAGEWKKTRLYGHSYNSGDFSDEEYNWIRDHFEYFTIEKTHLRSIYGNPSHEETSKITATKLIEANPRCKPLSIYSIGSGYPLLFESQAEILQTNPEYFLYDANGDVDALNLENSGENDWYVNTVNDLVESSDLHGVFLDGYKGAYTAHTDNVQYMSDRITGYRLVNGMDFAPNGLSIRGWPECLNYSDGVFIDAFFRRRVMSKEAGVVLLDACLEIPNDQMFVCFSAYDGYSSTFEFSHAAYLIVAHENTYYRWVDEGDHLWNSSSLMTWHDVFDKEMGEPLGKAVKDGYVYTRVFEYCTVTIDVENITSHIEWDQDNRPDTGDENLALSGTASQSSTAYTGVASRAIDGNTGGTWSNGSVSHTANETNPWWELDLGAVKSIGEVVVYGRTDACCKARLNNFTVTVMDANRNTVFSQGFTSFPDPSTTIDIGDVLGQIIQIQLNGTNALSLAEVEVYEGAYNQISNLALSGTASQSTTAYSGPASRAIDGNTNGVWSNSSVSHTAAVNDSWWMVTLDNNAFIEEVIVYNRTDVAYMDRLNNFTIEVLNSANEITFTQTITTAPNPSVLINVGGVEANRVRIIQNNNSTALSLAEVEVYGTTSSATAKSSSNKNMLEADFTNVFKLYPNPVKDFVTIQLDTIEPANYHVVNMLGQVMLSSTIHQGANVVDLSSLPTGIYTVRVSNEVTSQMKRIIKE</sequence>
<dbReference type="EMBL" id="JAHKPD010000013">
    <property type="protein sequence ID" value="MBU2950955.1"/>
    <property type="molecule type" value="Genomic_DNA"/>
</dbReference>
<organism evidence="1 2">
    <name type="scientific">Pseudotamlana agarivorans</name>
    <dbReference type="NCBI Taxonomy" id="481183"/>
    <lineage>
        <taxon>Bacteria</taxon>
        <taxon>Pseudomonadati</taxon>
        <taxon>Bacteroidota</taxon>
        <taxon>Flavobacteriia</taxon>
        <taxon>Flavobacteriales</taxon>
        <taxon>Flavobacteriaceae</taxon>
        <taxon>Pseudotamlana</taxon>
    </lineage>
</organism>
<name>A0ACC5U9K8_9FLAO</name>
<dbReference type="Proteomes" id="UP001647509">
    <property type="component" value="Unassembled WGS sequence"/>
</dbReference>
<keyword evidence="2" id="KW-1185">Reference proteome</keyword>
<comment type="caution">
    <text evidence="1">The sequence shown here is derived from an EMBL/GenBank/DDBJ whole genome shotgun (WGS) entry which is preliminary data.</text>
</comment>
<reference evidence="1" key="1">
    <citation type="submission" date="2021-05" db="EMBL/GenBank/DDBJ databases">
        <title>Draft genomes of bacteria isolated from model marine particles.</title>
        <authorList>
            <person name="Datta M.S."/>
            <person name="Schwartzman J.A."/>
            <person name="Enke T.N."/>
            <person name="Saavedra J."/>
            <person name="Cermak N."/>
            <person name="Cordero O.X."/>
        </authorList>
    </citation>
    <scope>NUCLEOTIDE SEQUENCE</scope>
    <source>
        <strain evidence="1">I2M19</strain>
    </source>
</reference>
<proteinExistence type="predicted"/>